<accession>A0ABP8C8E6</accession>
<name>A0ABP8C8E6_9FLAO</name>
<evidence type="ECO:0000313" key="3">
    <source>
        <dbReference type="Proteomes" id="UP001501496"/>
    </source>
</evidence>
<comment type="caution">
    <text evidence="2">The sequence shown here is derived from an EMBL/GenBank/DDBJ whole genome shotgun (WGS) entry which is preliminary data.</text>
</comment>
<evidence type="ECO:0000313" key="2">
    <source>
        <dbReference type="EMBL" id="GAA4235500.1"/>
    </source>
</evidence>
<organism evidence="2 3">
    <name type="scientific">Postechiella marina</name>
    <dbReference type="NCBI Taxonomy" id="943941"/>
    <lineage>
        <taxon>Bacteria</taxon>
        <taxon>Pseudomonadati</taxon>
        <taxon>Bacteroidota</taxon>
        <taxon>Flavobacteriia</taxon>
        <taxon>Flavobacteriales</taxon>
        <taxon>Flavobacteriaceae</taxon>
        <taxon>Postechiella</taxon>
    </lineage>
</organism>
<dbReference type="RefSeq" id="WP_344787801.1">
    <property type="nucleotide sequence ID" value="NZ_BAABCA010000003.1"/>
</dbReference>
<evidence type="ECO:0000259" key="1">
    <source>
        <dbReference type="Pfam" id="PF11412"/>
    </source>
</evidence>
<dbReference type="InterPro" id="IPR036929">
    <property type="entry name" value="DsbDN_sf"/>
</dbReference>
<reference evidence="3" key="1">
    <citation type="journal article" date="2019" name="Int. J. Syst. Evol. Microbiol.">
        <title>The Global Catalogue of Microorganisms (GCM) 10K type strain sequencing project: providing services to taxonomists for standard genome sequencing and annotation.</title>
        <authorList>
            <consortium name="The Broad Institute Genomics Platform"/>
            <consortium name="The Broad Institute Genome Sequencing Center for Infectious Disease"/>
            <person name="Wu L."/>
            <person name="Ma J."/>
        </authorList>
    </citation>
    <scope>NUCLEOTIDE SEQUENCE [LARGE SCALE GENOMIC DNA]</scope>
    <source>
        <strain evidence="3">JCM 17630</strain>
    </source>
</reference>
<sequence>MKNIFILLFLTSTISFSQIVEPVKWKTSVEKISNSEYMLIAKAHIESGYHLYSLNTKEGGPLPTVFIFNKNDNYELIGDMEEGKGHKVFEPAFNMNVTYFNNQALFKQKIKLKNKNINKISGEIEYMTCNNSSCMQGYDDFEFNI</sequence>
<proteinExistence type="predicted"/>
<dbReference type="EMBL" id="BAABCA010000003">
    <property type="protein sequence ID" value="GAA4235500.1"/>
    <property type="molecule type" value="Genomic_DNA"/>
</dbReference>
<dbReference type="Pfam" id="PF11412">
    <property type="entry name" value="DsbD_N"/>
    <property type="match status" value="1"/>
</dbReference>
<dbReference type="Gene3D" id="2.60.40.1250">
    <property type="entry name" value="Thiol:disulfide interchange protein DsbD, N-terminal domain"/>
    <property type="match status" value="1"/>
</dbReference>
<feature type="domain" description="Thiol:disulfide interchange protein DsbD N-terminal" evidence="1">
    <location>
        <begin position="33"/>
        <end position="141"/>
    </location>
</feature>
<dbReference type="InterPro" id="IPR028250">
    <property type="entry name" value="DsbDN"/>
</dbReference>
<dbReference type="Proteomes" id="UP001501496">
    <property type="component" value="Unassembled WGS sequence"/>
</dbReference>
<gene>
    <name evidence="2" type="ORF">GCM10022291_17570</name>
</gene>
<keyword evidence="3" id="KW-1185">Reference proteome</keyword>
<protein>
    <recommendedName>
        <fullName evidence="1">Thiol:disulfide interchange protein DsbD N-terminal domain-containing protein</fullName>
    </recommendedName>
</protein>